<dbReference type="NCBIfam" id="NF002111">
    <property type="entry name" value="PRK00951.2-1"/>
    <property type="match status" value="1"/>
</dbReference>
<dbReference type="GeneID" id="85732440"/>
<dbReference type="GO" id="GO:0005737">
    <property type="term" value="C:cytoplasm"/>
    <property type="evidence" value="ECO:0007669"/>
    <property type="project" value="UniProtKB-SubCell"/>
</dbReference>
<evidence type="ECO:0000256" key="1">
    <source>
        <dbReference type="ARBA" id="ARBA00005047"/>
    </source>
</evidence>
<dbReference type="PROSITE" id="PS00954">
    <property type="entry name" value="IGP_DEHYDRATASE_1"/>
    <property type="match status" value="1"/>
</dbReference>
<dbReference type="RefSeq" id="WP_318622376.1">
    <property type="nucleotide sequence ID" value="NZ_CP137642.1"/>
</dbReference>
<dbReference type="FunFam" id="3.30.230.40:FF:000003">
    <property type="entry name" value="Imidazoleglycerol-phosphate dehydratase HisB"/>
    <property type="match status" value="1"/>
</dbReference>
<comment type="subcellular location">
    <subcellularLocation>
        <location evidence="6">Cytoplasm</location>
    </subcellularLocation>
</comment>
<dbReference type="InterPro" id="IPR020565">
    <property type="entry name" value="ImidazoleglycerP_deHydtase_CS"/>
</dbReference>
<evidence type="ECO:0000256" key="4">
    <source>
        <dbReference type="ARBA" id="ARBA00023102"/>
    </source>
</evidence>
<evidence type="ECO:0000313" key="7">
    <source>
        <dbReference type="EMBL" id="WOX58545.1"/>
    </source>
</evidence>
<evidence type="ECO:0000256" key="2">
    <source>
        <dbReference type="ARBA" id="ARBA00016664"/>
    </source>
</evidence>
<evidence type="ECO:0000256" key="6">
    <source>
        <dbReference type="HAMAP-Rule" id="MF_00076"/>
    </source>
</evidence>
<dbReference type="EC" id="4.2.1.19" evidence="6"/>
<keyword evidence="8" id="KW-1185">Reference proteome</keyword>
<dbReference type="CDD" id="cd07914">
    <property type="entry name" value="IGPD"/>
    <property type="match status" value="1"/>
</dbReference>
<dbReference type="Proteomes" id="UP001305652">
    <property type="component" value="Chromosome"/>
</dbReference>
<dbReference type="PANTHER" id="PTHR23133">
    <property type="entry name" value="IMIDAZOLEGLYCEROL-PHOSPHATE DEHYDRATASE HIS7"/>
    <property type="match status" value="1"/>
</dbReference>
<keyword evidence="3 6" id="KW-0028">Amino-acid biosynthesis</keyword>
<dbReference type="NCBIfam" id="NF002114">
    <property type="entry name" value="PRK00951.2-4"/>
    <property type="match status" value="1"/>
</dbReference>
<evidence type="ECO:0000256" key="5">
    <source>
        <dbReference type="ARBA" id="ARBA00023239"/>
    </source>
</evidence>
<comment type="catalytic activity">
    <reaction evidence="6">
        <text>D-erythro-1-(imidazol-4-yl)glycerol 3-phosphate = 3-(imidazol-4-yl)-2-oxopropyl phosphate + H2O</text>
        <dbReference type="Rhea" id="RHEA:11040"/>
        <dbReference type="ChEBI" id="CHEBI:15377"/>
        <dbReference type="ChEBI" id="CHEBI:57766"/>
        <dbReference type="ChEBI" id="CHEBI:58278"/>
        <dbReference type="EC" id="4.2.1.19"/>
    </reaction>
</comment>
<keyword evidence="5 6" id="KW-0456">Lyase</keyword>
<dbReference type="Gene3D" id="3.30.230.40">
    <property type="entry name" value="Imidazole glycerol phosphate dehydratase, domain 1"/>
    <property type="match status" value="2"/>
</dbReference>
<dbReference type="EMBL" id="CP137642">
    <property type="protein sequence ID" value="WOX58545.1"/>
    <property type="molecule type" value="Genomic_DNA"/>
</dbReference>
<reference evidence="7 8" key="1">
    <citation type="submission" date="2023-10" db="EMBL/GenBank/DDBJ databases">
        <title>The complete genome sequence of Methanoculleus receptaculi DSM 18860.</title>
        <authorList>
            <person name="Lai S.-J."/>
            <person name="You Y.-T."/>
            <person name="Chen S.-C."/>
        </authorList>
    </citation>
    <scope>NUCLEOTIDE SEQUENCE [LARGE SCALE GENOMIC DNA]</scope>
    <source>
        <strain evidence="7 8">DSM 18860</strain>
    </source>
</reference>
<sequence>MRRAEVHRATRETDIRLSLGLDGTGTARIETGIPFFDHMLESFARHGRFDLGVKAEGDLGVDAHHTIEDTGIALGKALAAAVGDGKGITRFADAAVPMDEALARVALDLGGRGYLVFEGGFSPAGPGGIPGDLIEHFFYSLCTNAGLTAHISLTGRSDHHVCEAAFKAFGRALRAAVAIDPAMGGEVPSTKGTF</sequence>
<comment type="pathway">
    <text evidence="1 6">Amino-acid biosynthesis; L-histidine biosynthesis; L-histidine from 5-phospho-alpha-D-ribose 1-diphosphate: step 6/9.</text>
</comment>
<name>A0AAX4FXM5_9EURY</name>
<comment type="similarity">
    <text evidence="6">Belongs to the imidazoleglycerol-phosphate dehydratase family.</text>
</comment>
<dbReference type="InterPro" id="IPR020568">
    <property type="entry name" value="Ribosomal_Su5_D2-typ_SF"/>
</dbReference>
<dbReference type="InterPro" id="IPR000807">
    <property type="entry name" value="ImidazoleglycerolP_deHydtase"/>
</dbReference>
<keyword evidence="4 6" id="KW-0368">Histidine biosynthesis</keyword>
<dbReference type="GO" id="GO:0000105">
    <property type="term" value="P:L-histidine biosynthetic process"/>
    <property type="evidence" value="ECO:0007669"/>
    <property type="project" value="UniProtKB-UniRule"/>
</dbReference>
<organism evidence="7 8">
    <name type="scientific">Methanoculleus receptaculi</name>
    <dbReference type="NCBI Taxonomy" id="394967"/>
    <lineage>
        <taxon>Archaea</taxon>
        <taxon>Methanobacteriati</taxon>
        <taxon>Methanobacteriota</taxon>
        <taxon>Stenosarchaea group</taxon>
        <taxon>Methanomicrobia</taxon>
        <taxon>Methanomicrobiales</taxon>
        <taxon>Methanomicrobiaceae</taxon>
        <taxon>Methanoculleus</taxon>
    </lineage>
</organism>
<keyword evidence="6" id="KW-0963">Cytoplasm</keyword>
<dbReference type="GO" id="GO:0004424">
    <property type="term" value="F:imidazoleglycerol-phosphate dehydratase activity"/>
    <property type="evidence" value="ECO:0007669"/>
    <property type="project" value="UniProtKB-UniRule"/>
</dbReference>
<dbReference type="AlphaFoldDB" id="A0AAX4FXM5"/>
<evidence type="ECO:0000256" key="3">
    <source>
        <dbReference type="ARBA" id="ARBA00022605"/>
    </source>
</evidence>
<proteinExistence type="inferred from homology"/>
<dbReference type="HAMAP" id="MF_00076">
    <property type="entry name" value="HisB"/>
    <property type="match status" value="1"/>
</dbReference>
<accession>A0AAX4FXM5</accession>
<gene>
    <name evidence="6 7" type="primary">hisB</name>
    <name evidence="7" type="ORF">R6Y96_04745</name>
</gene>
<protein>
    <recommendedName>
        <fullName evidence="2 6">Imidazoleglycerol-phosphate dehydratase</fullName>
        <shortName evidence="6">IGPD</shortName>
        <ecNumber evidence="6">4.2.1.19</ecNumber>
    </recommendedName>
</protein>
<dbReference type="InterPro" id="IPR038494">
    <property type="entry name" value="IGPD_sf"/>
</dbReference>
<evidence type="ECO:0000313" key="8">
    <source>
        <dbReference type="Proteomes" id="UP001305652"/>
    </source>
</evidence>
<dbReference type="KEGG" id="mrc:R6Y96_04745"/>
<dbReference type="SUPFAM" id="SSF54211">
    <property type="entry name" value="Ribosomal protein S5 domain 2-like"/>
    <property type="match status" value="2"/>
</dbReference>
<dbReference type="PANTHER" id="PTHR23133:SF2">
    <property type="entry name" value="IMIDAZOLEGLYCEROL-PHOSPHATE DEHYDRATASE"/>
    <property type="match status" value="1"/>
</dbReference>
<dbReference type="FunFam" id="3.30.230.40:FF:000001">
    <property type="entry name" value="Imidazoleglycerol-phosphate dehydratase HisB"/>
    <property type="match status" value="1"/>
</dbReference>
<dbReference type="Pfam" id="PF00475">
    <property type="entry name" value="IGPD"/>
    <property type="match status" value="1"/>
</dbReference>